<evidence type="ECO:0000256" key="1">
    <source>
        <dbReference type="ARBA" id="ARBA00004651"/>
    </source>
</evidence>
<evidence type="ECO:0000256" key="7">
    <source>
        <dbReference type="SAM" id="Phobius"/>
    </source>
</evidence>
<keyword evidence="10" id="KW-1185">Reference proteome</keyword>
<evidence type="ECO:0000256" key="6">
    <source>
        <dbReference type="ARBA" id="ARBA00034125"/>
    </source>
</evidence>
<dbReference type="Pfam" id="PF06738">
    <property type="entry name" value="ThrE"/>
    <property type="match status" value="1"/>
</dbReference>
<dbReference type="GO" id="GO:0005886">
    <property type="term" value="C:plasma membrane"/>
    <property type="evidence" value="ECO:0007669"/>
    <property type="project" value="UniProtKB-SubCell"/>
</dbReference>
<dbReference type="EMBL" id="QXUF01000072">
    <property type="protein sequence ID" value="RIM99280.1"/>
    <property type="molecule type" value="Genomic_DNA"/>
</dbReference>
<evidence type="ECO:0000313" key="9">
    <source>
        <dbReference type="EMBL" id="RIM99280.1"/>
    </source>
</evidence>
<feature type="transmembrane region" description="Helical" evidence="7">
    <location>
        <begin position="170"/>
        <end position="187"/>
    </location>
</feature>
<evidence type="ECO:0000256" key="5">
    <source>
        <dbReference type="ARBA" id="ARBA00023136"/>
    </source>
</evidence>
<dbReference type="PANTHER" id="PTHR34390">
    <property type="entry name" value="UPF0442 PROTEIN YJJB-RELATED"/>
    <property type="match status" value="1"/>
</dbReference>
<accession>A0A418IE30</accession>
<feature type="transmembrane region" description="Helical" evidence="7">
    <location>
        <begin position="193"/>
        <end position="217"/>
    </location>
</feature>
<gene>
    <name evidence="9" type="ORF">BU112_10055</name>
</gene>
<dbReference type="RefSeq" id="WP_119584702.1">
    <property type="nucleotide sequence ID" value="NZ_JALKRL010000002.1"/>
</dbReference>
<dbReference type="AlphaFoldDB" id="A0A418IE30"/>
<dbReference type="Proteomes" id="UP000286317">
    <property type="component" value="Unassembled WGS sequence"/>
</dbReference>
<keyword evidence="4 7" id="KW-1133">Transmembrane helix</keyword>
<dbReference type="GO" id="GO:0022857">
    <property type="term" value="F:transmembrane transporter activity"/>
    <property type="evidence" value="ECO:0007669"/>
    <property type="project" value="InterPro"/>
</dbReference>
<feature type="domain" description="Threonine/serine exporter-like N-terminal" evidence="8">
    <location>
        <begin position="12"/>
        <end position="247"/>
    </location>
</feature>
<comment type="subcellular location">
    <subcellularLocation>
        <location evidence="1">Cell membrane</location>
        <topology evidence="1">Multi-pass membrane protein</topology>
    </subcellularLocation>
</comment>
<comment type="caution">
    <text evidence="9">The sequence shown here is derived from an EMBL/GenBank/DDBJ whole genome shotgun (WGS) entry which is preliminary data.</text>
</comment>
<feature type="transmembrane region" description="Helical" evidence="7">
    <location>
        <begin position="229"/>
        <end position="249"/>
    </location>
</feature>
<dbReference type="GO" id="GO:0015744">
    <property type="term" value="P:succinate transport"/>
    <property type="evidence" value="ECO:0007669"/>
    <property type="project" value="TreeGrafter"/>
</dbReference>
<organism evidence="9 10">
    <name type="scientific">Staphylococcus shinii</name>
    <dbReference type="NCBI Taxonomy" id="2912228"/>
    <lineage>
        <taxon>Bacteria</taxon>
        <taxon>Bacillati</taxon>
        <taxon>Bacillota</taxon>
        <taxon>Bacilli</taxon>
        <taxon>Bacillales</taxon>
        <taxon>Staphylococcaceae</taxon>
        <taxon>Staphylococcus</taxon>
    </lineage>
</organism>
<name>A0A418IE30_9STAP</name>
<reference evidence="9 10" key="1">
    <citation type="journal article" date="2016" name="Front. Microbiol.">
        <title>Comprehensive Phylogenetic Analysis of Bovine Non-aureus Staphylococci Species Based on Whole-Genome Sequencing.</title>
        <authorList>
            <person name="Naushad S."/>
            <person name="Barkema H.W."/>
            <person name="Luby C."/>
            <person name="Condas L.A."/>
            <person name="Nobrega D.B."/>
            <person name="Carson D.A."/>
            <person name="De Buck J."/>
        </authorList>
    </citation>
    <scope>NUCLEOTIDE SEQUENCE [LARGE SCALE GENOMIC DNA]</scope>
    <source>
        <strain evidence="9 10">SNUC 4554</strain>
    </source>
</reference>
<evidence type="ECO:0000313" key="10">
    <source>
        <dbReference type="Proteomes" id="UP000286317"/>
    </source>
</evidence>
<comment type="similarity">
    <text evidence="6">Belongs to the ThrE exporter (TC 2.A.79) family.</text>
</comment>
<dbReference type="InterPro" id="IPR010619">
    <property type="entry name" value="ThrE-like_N"/>
</dbReference>
<sequence>MNSSQDKITMSVILIAGKILLSSGAEIARVEDTMKRMALCMGYNNSQGYVINNFINFSLSENHDTRIVRINKNATNLLKIFQVNSISRQLTNNNISIHQAYNLLSNIEHTTLTIALWKKLIAAGFISLSFLYLQGGDWQNIIPTFIAGSVGFLIVEWMQSRSPTMFIPELVASFVLGFIILLSAKLFNTNQTIGPAMIASIMPIVPGVLITTAIQDLFSRHMLMFTAKFLEALVIAFAIGSGISIVYLIF</sequence>
<keyword evidence="5 7" id="KW-0472">Membrane</keyword>
<keyword evidence="2" id="KW-1003">Cell membrane</keyword>
<feature type="transmembrane region" description="Helical" evidence="7">
    <location>
        <begin position="116"/>
        <end position="135"/>
    </location>
</feature>
<dbReference type="PANTHER" id="PTHR34390:SF2">
    <property type="entry name" value="SUCCINATE TRANSPORTER SUBUNIT YJJP-RELATED"/>
    <property type="match status" value="1"/>
</dbReference>
<evidence type="ECO:0000256" key="2">
    <source>
        <dbReference type="ARBA" id="ARBA00022475"/>
    </source>
</evidence>
<dbReference type="InterPro" id="IPR050539">
    <property type="entry name" value="ThrE_Dicarb/AminoAcid_Exp"/>
</dbReference>
<evidence type="ECO:0000259" key="8">
    <source>
        <dbReference type="Pfam" id="PF06738"/>
    </source>
</evidence>
<evidence type="ECO:0000256" key="3">
    <source>
        <dbReference type="ARBA" id="ARBA00022692"/>
    </source>
</evidence>
<dbReference type="OrthoDB" id="9813917at2"/>
<keyword evidence="3 7" id="KW-0812">Transmembrane</keyword>
<evidence type="ECO:0000256" key="4">
    <source>
        <dbReference type="ARBA" id="ARBA00022989"/>
    </source>
</evidence>
<protein>
    <submittedName>
        <fullName evidence="9">Threonine/serine exporter</fullName>
    </submittedName>
</protein>
<feature type="transmembrane region" description="Helical" evidence="7">
    <location>
        <begin position="141"/>
        <end position="158"/>
    </location>
</feature>
<proteinExistence type="inferred from homology"/>